<comment type="subcellular location">
    <subcellularLocation>
        <location evidence="1">Endomembrane system</location>
        <topology evidence="1">Multi-pass membrane protein</topology>
    </subcellularLocation>
</comment>
<keyword evidence="3 5" id="KW-1133">Transmembrane helix</keyword>
<dbReference type="SUPFAM" id="SSF103473">
    <property type="entry name" value="MFS general substrate transporter"/>
    <property type="match status" value="1"/>
</dbReference>
<keyword evidence="2 5" id="KW-0812">Transmembrane</keyword>
<feature type="transmembrane region" description="Helical" evidence="5">
    <location>
        <begin position="212"/>
        <end position="234"/>
    </location>
</feature>
<protein>
    <submittedName>
        <fullName evidence="6">Unannotated protein</fullName>
    </submittedName>
</protein>
<name>A0A6J7K0K0_9ZZZZ</name>
<sequence length="239" mass="24371">MAGRTASHRETHRHERVGWLRAGVLGANDGIVSTTSLMIAVAASDASRGAILVAGIAGLVAGAASMALGEYVSVSSQRDTERADIARETLEIEASPEHELEELTEIYVARGLRRETAEDVASQLMAADPIGAHLRDELGIFEHTRARPTQASVVSAFAFAVGSGVPVLVMALIGKDATAATRIVTSAVVALLMLITLGALGAKLGGAKPTRAATRVVVGGALAMAASALVGSLLGTAVS</sequence>
<evidence type="ECO:0000256" key="1">
    <source>
        <dbReference type="ARBA" id="ARBA00004127"/>
    </source>
</evidence>
<feature type="transmembrane region" description="Helical" evidence="5">
    <location>
        <begin position="179"/>
        <end position="200"/>
    </location>
</feature>
<dbReference type="PANTHER" id="PTHR31851">
    <property type="entry name" value="FE(2+)/MN(2+) TRANSPORTER PCL1"/>
    <property type="match status" value="1"/>
</dbReference>
<feature type="transmembrane region" description="Helical" evidence="5">
    <location>
        <begin position="49"/>
        <end position="68"/>
    </location>
</feature>
<proteinExistence type="predicted"/>
<organism evidence="6">
    <name type="scientific">freshwater metagenome</name>
    <dbReference type="NCBI Taxonomy" id="449393"/>
    <lineage>
        <taxon>unclassified sequences</taxon>
        <taxon>metagenomes</taxon>
        <taxon>ecological metagenomes</taxon>
    </lineage>
</organism>
<keyword evidence="4 5" id="KW-0472">Membrane</keyword>
<dbReference type="EMBL" id="CAFBNL010000020">
    <property type="protein sequence ID" value="CAB4948519.1"/>
    <property type="molecule type" value="Genomic_DNA"/>
</dbReference>
<accession>A0A6J7K0K0</accession>
<reference evidence="6" key="1">
    <citation type="submission" date="2020-05" db="EMBL/GenBank/DDBJ databases">
        <authorList>
            <person name="Chiriac C."/>
            <person name="Salcher M."/>
            <person name="Ghai R."/>
            <person name="Kavagutti S V."/>
        </authorList>
    </citation>
    <scope>NUCLEOTIDE SEQUENCE</scope>
</reference>
<gene>
    <name evidence="6" type="ORF">UFOPK3789_00532</name>
</gene>
<dbReference type="InterPro" id="IPR036259">
    <property type="entry name" value="MFS_trans_sf"/>
</dbReference>
<dbReference type="Pfam" id="PF01988">
    <property type="entry name" value="VIT1"/>
    <property type="match status" value="1"/>
</dbReference>
<dbReference type="AlphaFoldDB" id="A0A6J7K0K0"/>
<evidence type="ECO:0000256" key="4">
    <source>
        <dbReference type="ARBA" id="ARBA00023136"/>
    </source>
</evidence>
<dbReference type="GO" id="GO:0012505">
    <property type="term" value="C:endomembrane system"/>
    <property type="evidence" value="ECO:0007669"/>
    <property type="project" value="UniProtKB-SubCell"/>
</dbReference>
<feature type="transmembrane region" description="Helical" evidence="5">
    <location>
        <begin position="20"/>
        <end position="43"/>
    </location>
</feature>
<evidence type="ECO:0000256" key="3">
    <source>
        <dbReference type="ARBA" id="ARBA00022989"/>
    </source>
</evidence>
<dbReference type="GO" id="GO:0030026">
    <property type="term" value="P:intracellular manganese ion homeostasis"/>
    <property type="evidence" value="ECO:0007669"/>
    <property type="project" value="InterPro"/>
</dbReference>
<dbReference type="InterPro" id="IPR008217">
    <property type="entry name" value="Ccc1_fam"/>
</dbReference>
<evidence type="ECO:0000313" key="6">
    <source>
        <dbReference type="EMBL" id="CAB4948519.1"/>
    </source>
</evidence>
<evidence type="ECO:0000256" key="5">
    <source>
        <dbReference type="SAM" id="Phobius"/>
    </source>
</evidence>
<dbReference type="CDD" id="cd02432">
    <property type="entry name" value="Nodulin-21_like_1"/>
    <property type="match status" value="1"/>
</dbReference>
<feature type="transmembrane region" description="Helical" evidence="5">
    <location>
        <begin position="153"/>
        <end position="173"/>
    </location>
</feature>
<evidence type="ECO:0000256" key="2">
    <source>
        <dbReference type="ARBA" id="ARBA00022692"/>
    </source>
</evidence>
<dbReference type="GO" id="GO:0005384">
    <property type="term" value="F:manganese ion transmembrane transporter activity"/>
    <property type="evidence" value="ECO:0007669"/>
    <property type="project" value="InterPro"/>
</dbReference>